<feature type="compositionally biased region" description="Low complexity" evidence="2">
    <location>
        <begin position="90"/>
        <end position="117"/>
    </location>
</feature>
<proteinExistence type="predicted"/>
<dbReference type="EMBL" id="BNJQ01000010">
    <property type="protein sequence ID" value="GHP05607.1"/>
    <property type="molecule type" value="Genomic_DNA"/>
</dbReference>
<feature type="compositionally biased region" description="Basic and acidic residues" evidence="2">
    <location>
        <begin position="200"/>
        <end position="211"/>
    </location>
</feature>
<feature type="region of interest" description="Disordered" evidence="2">
    <location>
        <begin position="626"/>
        <end position="646"/>
    </location>
</feature>
<feature type="compositionally biased region" description="Basic and acidic residues" evidence="2">
    <location>
        <begin position="36"/>
        <end position="47"/>
    </location>
</feature>
<feature type="region of interest" description="Disordered" evidence="2">
    <location>
        <begin position="77"/>
        <end position="129"/>
    </location>
</feature>
<organism evidence="3 4">
    <name type="scientific">Pycnococcus provasolii</name>
    <dbReference type="NCBI Taxonomy" id="41880"/>
    <lineage>
        <taxon>Eukaryota</taxon>
        <taxon>Viridiplantae</taxon>
        <taxon>Chlorophyta</taxon>
        <taxon>Pseudoscourfieldiophyceae</taxon>
        <taxon>Pseudoscourfieldiales</taxon>
        <taxon>Pycnococcaceae</taxon>
        <taxon>Pycnococcus</taxon>
    </lineage>
</organism>
<feature type="compositionally biased region" description="Low complexity" evidence="2">
    <location>
        <begin position="16"/>
        <end position="35"/>
    </location>
</feature>
<feature type="compositionally biased region" description="Low complexity" evidence="2">
    <location>
        <begin position="256"/>
        <end position="265"/>
    </location>
</feature>
<sequence length="646" mass="69754">MQAEVARLSASLLDAQAQADDLRSSSEGSASARAAENAELRKQMQDEIDRLGAELTRVTSSKDDELASSRLELEQAQSALTTAREEEARLSASLLDAQAQADDLRSSSEGSASARAAENAELRKQMQDEIDRLGAELTRVTSSKDDELASSRLELEQAQSALTTAREEEARLSASLLDAQAQADDLRSSSEGSASARAAENAELRKQMQDEIDRLGAELTRVTSSKDDELASSRLELEQAQSALTTAREEEARLSASLLDAQAQADDLRSSSEESTNARAAENAELRKQMQDEIDRLGAELARVTSSKNDELASSRLELEQAQSALATAKDSAQLAEVTYRSRISELETSSAEHAARVEATHQARVSELETASAAELARLSASLLDAQAQADDLRSSSEGSASARAAENAELRKQMQDEIDRLGAELARVTSSKDDELEQAQEWSAQLEAMLKDAREEASALQQSRLETLESLEQARAQAPAKESNGTTDLENSLAEARLDAEELRKAHAMEIARLNEELEAAKAKGANIGQVSADATRLAQIEAEAEAQISSSKREADELRGRALAAEASAKQVVETQTVMMQQLQDAVDSWEATKKELSQCRGELEASQMEVAGYKQHLEHVTQNAGKNAANKPGGMARLFGRK</sequence>
<evidence type="ECO:0000313" key="3">
    <source>
        <dbReference type="EMBL" id="GHP05607.1"/>
    </source>
</evidence>
<keyword evidence="1" id="KW-0175">Coiled coil</keyword>
<keyword evidence="4" id="KW-1185">Reference proteome</keyword>
<comment type="caution">
    <text evidence="3">The sequence shown here is derived from an EMBL/GenBank/DDBJ whole genome shotgun (WGS) entry which is preliminary data.</text>
</comment>
<name>A0A830HKR3_9CHLO</name>
<evidence type="ECO:0000256" key="2">
    <source>
        <dbReference type="SAM" id="MobiDB-lite"/>
    </source>
</evidence>
<evidence type="ECO:0000256" key="1">
    <source>
        <dbReference type="SAM" id="Coils"/>
    </source>
</evidence>
<feature type="compositionally biased region" description="Basic and acidic residues" evidence="2">
    <location>
        <begin position="118"/>
        <end position="129"/>
    </location>
</feature>
<feature type="region of interest" description="Disordered" evidence="2">
    <location>
        <begin position="391"/>
        <end position="410"/>
    </location>
</feature>
<feature type="region of interest" description="Disordered" evidence="2">
    <location>
        <begin position="256"/>
        <end position="285"/>
    </location>
</feature>
<accession>A0A830HKR3</accession>
<dbReference type="Proteomes" id="UP000660262">
    <property type="component" value="Unassembled WGS sequence"/>
</dbReference>
<feature type="compositionally biased region" description="Low complexity" evidence="2">
    <location>
        <begin position="391"/>
        <end position="407"/>
    </location>
</feature>
<reference evidence="3" key="1">
    <citation type="submission" date="2020-10" db="EMBL/GenBank/DDBJ databases">
        <title>Unveiling of a novel bifunctional photoreceptor, Dualchrome1, isolated from a cosmopolitan green alga.</title>
        <authorList>
            <person name="Suzuki S."/>
            <person name="Kawachi M."/>
        </authorList>
    </citation>
    <scope>NUCLEOTIDE SEQUENCE</scope>
    <source>
        <strain evidence="3">NIES 2893</strain>
    </source>
</reference>
<feature type="region of interest" description="Disordered" evidence="2">
    <location>
        <begin position="16"/>
        <end position="47"/>
    </location>
</feature>
<feature type="coiled-coil region" evidence="1">
    <location>
        <begin position="287"/>
        <end position="339"/>
    </location>
</feature>
<dbReference type="AlphaFoldDB" id="A0A830HKR3"/>
<protein>
    <submittedName>
        <fullName evidence="3">Uncharacterized protein</fullName>
    </submittedName>
</protein>
<gene>
    <name evidence="3" type="ORF">PPROV_000435700</name>
</gene>
<feature type="compositionally biased region" description="Low complexity" evidence="2">
    <location>
        <begin position="172"/>
        <end position="199"/>
    </location>
</feature>
<evidence type="ECO:0000313" key="4">
    <source>
        <dbReference type="Proteomes" id="UP000660262"/>
    </source>
</evidence>
<feature type="region of interest" description="Disordered" evidence="2">
    <location>
        <begin position="159"/>
        <end position="211"/>
    </location>
</feature>